<dbReference type="Proteomes" id="UP001595921">
    <property type="component" value="Unassembled WGS sequence"/>
</dbReference>
<proteinExistence type="predicted"/>
<evidence type="ECO:0000313" key="1">
    <source>
        <dbReference type="EMBL" id="MFC4359270.1"/>
    </source>
</evidence>
<accession>A0ABD5PEF7</accession>
<keyword evidence="2" id="KW-1185">Reference proteome</keyword>
<dbReference type="EMBL" id="JBHSDS010000008">
    <property type="protein sequence ID" value="MFC4359270.1"/>
    <property type="molecule type" value="Genomic_DNA"/>
</dbReference>
<organism evidence="1 2">
    <name type="scientific">Halobium salinum</name>
    <dbReference type="NCBI Taxonomy" id="1364940"/>
    <lineage>
        <taxon>Archaea</taxon>
        <taxon>Methanobacteriati</taxon>
        <taxon>Methanobacteriota</taxon>
        <taxon>Stenosarchaea group</taxon>
        <taxon>Halobacteria</taxon>
        <taxon>Halobacteriales</taxon>
        <taxon>Haloferacaceae</taxon>
        <taxon>Halobium</taxon>
    </lineage>
</organism>
<evidence type="ECO:0000313" key="2">
    <source>
        <dbReference type="Proteomes" id="UP001595921"/>
    </source>
</evidence>
<sequence>MSRTKYVELECPNCGRHQPLNQIEFDSINCLDCDTQLKTSENVSALLERKPFDLL</sequence>
<dbReference type="RefSeq" id="WP_267622840.1">
    <property type="nucleotide sequence ID" value="NZ_JAODIW010000006.1"/>
</dbReference>
<comment type="caution">
    <text evidence="1">The sequence shown here is derived from an EMBL/GenBank/DDBJ whole genome shotgun (WGS) entry which is preliminary data.</text>
</comment>
<name>A0ABD5PEF7_9EURY</name>
<gene>
    <name evidence="1" type="ORF">ACFO0N_15090</name>
</gene>
<dbReference type="AlphaFoldDB" id="A0ABD5PEF7"/>
<protein>
    <submittedName>
        <fullName evidence="1">Uncharacterized protein</fullName>
    </submittedName>
</protein>
<reference evidence="1 2" key="1">
    <citation type="journal article" date="2019" name="Int. J. Syst. Evol. Microbiol.">
        <title>The Global Catalogue of Microorganisms (GCM) 10K type strain sequencing project: providing services to taxonomists for standard genome sequencing and annotation.</title>
        <authorList>
            <consortium name="The Broad Institute Genomics Platform"/>
            <consortium name="The Broad Institute Genome Sequencing Center for Infectious Disease"/>
            <person name="Wu L."/>
            <person name="Ma J."/>
        </authorList>
    </citation>
    <scope>NUCLEOTIDE SEQUENCE [LARGE SCALE GENOMIC DNA]</scope>
    <source>
        <strain evidence="1 2">CGMCC 1.12553</strain>
    </source>
</reference>